<dbReference type="InterPro" id="IPR006379">
    <property type="entry name" value="HAD-SF_hydro_IIB"/>
</dbReference>
<comment type="catalytic activity">
    <reaction evidence="4">
        <text>alpha,alpha-trehalose 6-phosphate + H2O = alpha,alpha-trehalose + phosphate</text>
        <dbReference type="Rhea" id="RHEA:23420"/>
        <dbReference type="ChEBI" id="CHEBI:15377"/>
        <dbReference type="ChEBI" id="CHEBI:16551"/>
        <dbReference type="ChEBI" id="CHEBI:43474"/>
        <dbReference type="ChEBI" id="CHEBI:58429"/>
        <dbReference type="EC" id="3.1.3.12"/>
    </reaction>
</comment>
<accession>A0A4V2NL86</accession>
<evidence type="ECO:0000256" key="4">
    <source>
        <dbReference type="RuleBase" id="RU361117"/>
    </source>
</evidence>
<organism evidence="5 6">
    <name type="scientific">Dyella soli</name>
    <dbReference type="NCBI Taxonomy" id="522319"/>
    <lineage>
        <taxon>Bacteria</taxon>
        <taxon>Pseudomonadati</taxon>
        <taxon>Pseudomonadota</taxon>
        <taxon>Gammaproteobacteria</taxon>
        <taxon>Lysobacterales</taxon>
        <taxon>Rhodanobacteraceae</taxon>
        <taxon>Dyella</taxon>
    </lineage>
</organism>
<keyword evidence="3 4" id="KW-0378">Hydrolase</keyword>
<dbReference type="PANTHER" id="PTHR43768:SF3">
    <property type="entry name" value="TREHALOSE 6-PHOSPHATE PHOSPHATASE"/>
    <property type="match status" value="1"/>
</dbReference>
<dbReference type="InterPro" id="IPR036412">
    <property type="entry name" value="HAD-like_sf"/>
</dbReference>
<dbReference type="PANTHER" id="PTHR43768">
    <property type="entry name" value="TREHALOSE 6-PHOSPHATE PHOSPHATASE"/>
    <property type="match status" value="1"/>
</dbReference>
<dbReference type="NCBIfam" id="TIGR00685">
    <property type="entry name" value="T6PP"/>
    <property type="match status" value="1"/>
</dbReference>
<evidence type="ECO:0000256" key="3">
    <source>
        <dbReference type="ARBA" id="ARBA00022801"/>
    </source>
</evidence>
<dbReference type="SUPFAM" id="SSF56784">
    <property type="entry name" value="HAD-like"/>
    <property type="match status" value="1"/>
</dbReference>
<reference evidence="5 6" key="1">
    <citation type="submission" date="2019-02" db="EMBL/GenBank/DDBJ databases">
        <title>Dyella amyloliquefaciens sp. nov., isolated from forest soil.</title>
        <authorList>
            <person name="Gao Z.-H."/>
            <person name="Qiu L.-H."/>
        </authorList>
    </citation>
    <scope>NUCLEOTIDE SEQUENCE [LARGE SCALE GENOMIC DNA]</scope>
    <source>
        <strain evidence="5 6">KACC 12747</strain>
    </source>
</reference>
<dbReference type="InterPro" id="IPR023214">
    <property type="entry name" value="HAD_sf"/>
</dbReference>
<dbReference type="GO" id="GO:0004805">
    <property type="term" value="F:trehalose-phosphatase activity"/>
    <property type="evidence" value="ECO:0007669"/>
    <property type="project" value="UniProtKB-EC"/>
</dbReference>
<evidence type="ECO:0000256" key="1">
    <source>
        <dbReference type="ARBA" id="ARBA00005199"/>
    </source>
</evidence>
<dbReference type="NCBIfam" id="TIGR01484">
    <property type="entry name" value="HAD-SF-IIB"/>
    <property type="match status" value="1"/>
</dbReference>
<comment type="pathway">
    <text evidence="1 4">Glycan biosynthesis; trehalose biosynthesis.</text>
</comment>
<dbReference type="GO" id="GO:0000287">
    <property type="term" value="F:magnesium ion binding"/>
    <property type="evidence" value="ECO:0007669"/>
    <property type="project" value="UniProtKB-ARBA"/>
</dbReference>
<dbReference type="EC" id="3.1.3.12" evidence="4"/>
<dbReference type="InterPro" id="IPR044651">
    <property type="entry name" value="OTSB-like"/>
</dbReference>
<proteinExistence type="inferred from homology"/>
<comment type="similarity">
    <text evidence="2 4">Belongs to the trehalose phosphatase family.</text>
</comment>
<dbReference type="EMBL" id="SJTG01000004">
    <property type="protein sequence ID" value="TCI07874.1"/>
    <property type="molecule type" value="Genomic_DNA"/>
</dbReference>
<evidence type="ECO:0000313" key="5">
    <source>
        <dbReference type="EMBL" id="TCI07874.1"/>
    </source>
</evidence>
<evidence type="ECO:0000256" key="2">
    <source>
        <dbReference type="ARBA" id="ARBA00008770"/>
    </source>
</evidence>
<dbReference type="CDD" id="cd01627">
    <property type="entry name" value="HAD_TPP"/>
    <property type="match status" value="1"/>
</dbReference>
<comment type="cofactor">
    <cofactor evidence="4">
        <name>Mg(2+)</name>
        <dbReference type="ChEBI" id="CHEBI:18420"/>
    </cofactor>
</comment>
<dbReference type="InterPro" id="IPR003337">
    <property type="entry name" value="Trehalose_PPase"/>
</dbReference>
<sequence length="332" mass="35882">MNVGGKATTAPRDADVRLRFKLIKSAVMSSIHDSHPGHCRHRVKGPLHIGAVRLRRMSLLSFIPEMSVPPMLPAPPLPAPGDRWALFLDVDGTLLPFADRPEEVVVSDRLRVLLADLYATLDGALALVSGRGLVDLDRLFGAPPWAMAGLHGLQLRHANGEMRETRVSGSRRSLALHTAETISRAHPGTLIENKELAVAIHSRTAPEHFESVRHAVETALPQLHGYEMQAGNLVVELKPEGMDKGKAVAELMASEPFAGRVPVYLGDDLTDEYGFAATNLENGLSVRVGSREPSLAQYTLPGTDAVHAWLSRVLNVIKQGAHPHAYPSGGNA</sequence>
<dbReference type="UniPathway" id="UPA00299"/>
<keyword evidence="6" id="KW-1185">Reference proteome</keyword>
<comment type="function">
    <text evidence="4">Removes the phosphate from trehalose 6-phosphate to produce free trehalose.</text>
</comment>
<dbReference type="Proteomes" id="UP000291822">
    <property type="component" value="Unassembled WGS sequence"/>
</dbReference>
<dbReference type="Gene3D" id="3.30.70.1020">
    <property type="entry name" value="Trehalose-6-phosphate phosphatase related protein, domain 2"/>
    <property type="match status" value="1"/>
</dbReference>
<keyword evidence="4" id="KW-0460">Magnesium</keyword>
<dbReference type="Pfam" id="PF02358">
    <property type="entry name" value="Trehalose_PPase"/>
    <property type="match status" value="1"/>
</dbReference>
<protein>
    <recommendedName>
        <fullName evidence="4">Trehalose 6-phosphate phosphatase</fullName>
        <ecNumber evidence="4">3.1.3.12</ecNumber>
    </recommendedName>
</protein>
<comment type="caution">
    <text evidence="5">The sequence shown here is derived from an EMBL/GenBank/DDBJ whole genome shotgun (WGS) entry which is preliminary data.</text>
</comment>
<gene>
    <name evidence="5" type="primary">otsB</name>
    <name evidence="5" type="ORF">EZM97_24690</name>
</gene>
<dbReference type="AlphaFoldDB" id="A0A4V2NL86"/>
<dbReference type="Gene3D" id="3.40.50.1000">
    <property type="entry name" value="HAD superfamily/HAD-like"/>
    <property type="match status" value="1"/>
</dbReference>
<keyword evidence="4" id="KW-0479">Metal-binding</keyword>
<evidence type="ECO:0000313" key="6">
    <source>
        <dbReference type="Proteomes" id="UP000291822"/>
    </source>
</evidence>
<dbReference type="GO" id="GO:0005992">
    <property type="term" value="P:trehalose biosynthetic process"/>
    <property type="evidence" value="ECO:0007669"/>
    <property type="project" value="UniProtKB-UniPathway"/>
</dbReference>
<name>A0A4V2NL86_9GAMM</name>